<evidence type="ECO:0008006" key="3">
    <source>
        <dbReference type="Google" id="ProtNLM"/>
    </source>
</evidence>
<name>A0AAD9UAF0_9ROSI</name>
<keyword evidence="2" id="KW-1185">Reference proteome</keyword>
<evidence type="ECO:0000313" key="2">
    <source>
        <dbReference type="Proteomes" id="UP001280121"/>
    </source>
</evidence>
<gene>
    <name evidence="1" type="ORF">Ddye_018395</name>
</gene>
<evidence type="ECO:0000313" key="1">
    <source>
        <dbReference type="EMBL" id="KAK2650906.1"/>
    </source>
</evidence>
<comment type="caution">
    <text evidence="1">The sequence shown here is derived from an EMBL/GenBank/DDBJ whole genome shotgun (WGS) entry which is preliminary data.</text>
</comment>
<dbReference type="AlphaFoldDB" id="A0AAD9UAF0"/>
<dbReference type="Proteomes" id="UP001280121">
    <property type="component" value="Unassembled WGS sequence"/>
</dbReference>
<reference evidence="1" key="1">
    <citation type="journal article" date="2023" name="Plant J.">
        <title>Genome sequences and population genomics provide insights into the demographic history, inbreeding, and mutation load of two 'living fossil' tree species of Dipteronia.</title>
        <authorList>
            <person name="Feng Y."/>
            <person name="Comes H.P."/>
            <person name="Chen J."/>
            <person name="Zhu S."/>
            <person name="Lu R."/>
            <person name="Zhang X."/>
            <person name="Li P."/>
            <person name="Qiu J."/>
            <person name="Olsen K.M."/>
            <person name="Qiu Y."/>
        </authorList>
    </citation>
    <scope>NUCLEOTIDE SEQUENCE</scope>
    <source>
        <strain evidence="1">KIB01</strain>
    </source>
</reference>
<sequence length="180" mass="21875">MHLIFVTLSSLVRHFDHHCNNYIRTPPISRFCKPRRKIWLIKYKPGILTDWPWTPLGNFKSLVSDRKERDLTHFLAFPLLLWRMLHNHIWISPYRYRIAKGNNRIVDKPINFDQVDRERNCIRFFLSPMWTTDGVILTILLHAGPVEFFYYWFHQAFHHHFLYSRYHSHHHSSIATEPIT</sequence>
<feature type="non-terminal residue" evidence="1">
    <location>
        <position position="1"/>
    </location>
</feature>
<dbReference type="InterPro" id="IPR050307">
    <property type="entry name" value="Sterol_Desaturase_Related"/>
</dbReference>
<accession>A0AAD9UAF0</accession>
<dbReference type="EMBL" id="JANJYI010000005">
    <property type="protein sequence ID" value="KAK2650906.1"/>
    <property type="molecule type" value="Genomic_DNA"/>
</dbReference>
<dbReference type="PANTHER" id="PTHR11863">
    <property type="entry name" value="STEROL DESATURASE"/>
    <property type="match status" value="1"/>
</dbReference>
<organism evidence="1 2">
    <name type="scientific">Dipteronia dyeriana</name>
    <dbReference type="NCBI Taxonomy" id="168575"/>
    <lineage>
        <taxon>Eukaryota</taxon>
        <taxon>Viridiplantae</taxon>
        <taxon>Streptophyta</taxon>
        <taxon>Embryophyta</taxon>
        <taxon>Tracheophyta</taxon>
        <taxon>Spermatophyta</taxon>
        <taxon>Magnoliopsida</taxon>
        <taxon>eudicotyledons</taxon>
        <taxon>Gunneridae</taxon>
        <taxon>Pentapetalae</taxon>
        <taxon>rosids</taxon>
        <taxon>malvids</taxon>
        <taxon>Sapindales</taxon>
        <taxon>Sapindaceae</taxon>
        <taxon>Hippocastanoideae</taxon>
        <taxon>Acereae</taxon>
        <taxon>Dipteronia</taxon>
    </lineage>
</organism>
<protein>
    <recommendedName>
        <fullName evidence="3">Fatty acid hydroxylase domain-containing protein</fullName>
    </recommendedName>
</protein>
<proteinExistence type="predicted"/>